<dbReference type="PANTHER" id="PTHR10098">
    <property type="entry name" value="RAPSYN-RELATED"/>
    <property type="match status" value="1"/>
</dbReference>
<dbReference type="RefSeq" id="WP_301638952.1">
    <property type="nucleotide sequence ID" value="NZ_JAUEII010000003.1"/>
</dbReference>
<evidence type="ECO:0000256" key="1">
    <source>
        <dbReference type="PROSITE-ProRule" id="PRU00339"/>
    </source>
</evidence>
<feature type="repeat" description="TPR" evidence="1">
    <location>
        <begin position="155"/>
        <end position="188"/>
    </location>
</feature>
<proteinExistence type="predicted"/>
<evidence type="ECO:0000313" key="5">
    <source>
        <dbReference type="Proteomes" id="UP001167871"/>
    </source>
</evidence>
<comment type="caution">
    <text evidence="4">The sequence shown here is derived from an EMBL/GenBank/DDBJ whole genome shotgun (WGS) entry which is preliminary data.</text>
</comment>
<dbReference type="Gene3D" id="1.10.10.10">
    <property type="entry name" value="Winged helix-like DNA-binding domain superfamily/Winged helix DNA-binding domain"/>
    <property type="match status" value="1"/>
</dbReference>
<dbReference type="InterPro" id="IPR011990">
    <property type="entry name" value="TPR-like_helical_dom_sf"/>
</dbReference>
<dbReference type="Pfam" id="PF13424">
    <property type="entry name" value="TPR_12"/>
    <property type="match status" value="1"/>
</dbReference>
<dbReference type="SMART" id="SM00028">
    <property type="entry name" value="TPR"/>
    <property type="match status" value="4"/>
</dbReference>
<dbReference type="InterPro" id="IPR036388">
    <property type="entry name" value="WH-like_DNA-bd_sf"/>
</dbReference>
<keyword evidence="3" id="KW-0472">Membrane</keyword>
<feature type="repeat" description="TPR" evidence="1">
    <location>
        <begin position="232"/>
        <end position="265"/>
    </location>
</feature>
<gene>
    <name evidence="4" type="ORF">QVO10_02085</name>
</gene>
<feature type="coiled-coil region" evidence="2">
    <location>
        <begin position="375"/>
        <end position="414"/>
    </location>
</feature>
<feature type="transmembrane region" description="Helical" evidence="3">
    <location>
        <begin position="346"/>
        <end position="364"/>
    </location>
</feature>
<dbReference type="InterPro" id="IPR019734">
    <property type="entry name" value="TPR_rpt"/>
</dbReference>
<name>A0ABT7X293_9BACE</name>
<protein>
    <submittedName>
        <fullName evidence="4">Tetratricopeptide repeat protein</fullName>
    </submittedName>
</protein>
<reference evidence="4" key="1">
    <citation type="submission" date="2023-06" db="EMBL/GenBank/DDBJ databases">
        <authorList>
            <person name="Zeman M."/>
            <person name="Kubasova T."/>
            <person name="Jahodarova E."/>
            <person name="Nykrynova M."/>
            <person name="Rychlik I."/>
        </authorList>
    </citation>
    <scope>NUCLEOTIDE SEQUENCE</scope>
    <source>
        <strain evidence="4">84_SSukc20</strain>
    </source>
</reference>
<reference evidence="4" key="2">
    <citation type="submission" date="2024-05" db="EMBL/GenBank/DDBJ databases">
        <title>Identification and characterization of horizontal gene transfer across gut microbiota members of farm animals based on homology search.</title>
        <authorList>
            <person name="Schwarzerova J."/>
            <person name="Nykrynova M."/>
            <person name="Jureckova K."/>
            <person name="Cejkova D."/>
            <person name="Rychlik I."/>
        </authorList>
    </citation>
    <scope>NUCLEOTIDE SEQUENCE</scope>
    <source>
        <strain evidence="4">84_SSukc20</strain>
    </source>
</reference>
<evidence type="ECO:0000313" key="4">
    <source>
        <dbReference type="EMBL" id="MDN0048187.1"/>
    </source>
</evidence>
<keyword evidence="3" id="KW-1133">Transmembrane helix</keyword>
<dbReference type="Proteomes" id="UP001167871">
    <property type="component" value="Unassembled WGS sequence"/>
</dbReference>
<dbReference type="Gene3D" id="1.25.40.10">
    <property type="entry name" value="Tetratricopeptide repeat domain"/>
    <property type="match status" value="2"/>
</dbReference>
<keyword evidence="5" id="KW-1185">Reference proteome</keyword>
<dbReference type="PROSITE" id="PS50005">
    <property type="entry name" value="TPR"/>
    <property type="match status" value="2"/>
</dbReference>
<organism evidence="4 5">
    <name type="scientific">Bacteroides gallinaceum</name>
    <dbReference type="NCBI Taxonomy" id="1462571"/>
    <lineage>
        <taxon>Bacteria</taxon>
        <taxon>Pseudomonadati</taxon>
        <taxon>Bacteroidota</taxon>
        <taxon>Bacteroidia</taxon>
        <taxon>Bacteroidales</taxon>
        <taxon>Bacteroidaceae</taxon>
        <taxon>Bacteroides</taxon>
    </lineage>
</organism>
<evidence type="ECO:0000256" key="3">
    <source>
        <dbReference type="SAM" id="Phobius"/>
    </source>
</evidence>
<dbReference type="InterPro" id="IPR016032">
    <property type="entry name" value="Sig_transdc_resp-reg_C-effctor"/>
</dbReference>
<dbReference type="SUPFAM" id="SSF48452">
    <property type="entry name" value="TPR-like"/>
    <property type="match status" value="2"/>
</dbReference>
<dbReference type="Pfam" id="PF13181">
    <property type="entry name" value="TPR_8"/>
    <property type="match status" value="1"/>
</dbReference>
<sequence>MKHDTLLNRYLKTQIHVYFLFGIFLLLPASLSASSGKERQISLLEKAEQELYTNPQLAVYYTLGAQDSIHSALGQAQALYVYAQAEKLLGNFDNCIQALYEAESKLPSKEIKLRGNIYNLMSLGYCNLGDYSKAIDLSNDAIALFQTEQDSLNLALCYNNRGIIHTYINEYQQADRFLKKALELNRSSHDLKRIAANLNNLCLYKGNIKEQLKWINEAIVINKNLNAKWSLSENYNNLGKLYIYAGKYSQAIDALKTAYRIASEVGAKGLMCDNYEYAAQAYNAIGNYQMAYQKQAALTELSKEIQNTNKLRSVEQRIAQEKMFALQQKERQKQQEYEIATLQRNFITFLVIIVLLTVIGTLLFQRYKRKKKLQLLNAQYRIEQSEHEIAKLKMQQQKADLENAQQALETNKQETMNFAVFLQSRNELLDKIQEQVRQSYRMEHSELIAHLKKLNAFIKQYQTTNKANSTTLQTIDEKSQEFLAHLTERHPNLTQGEKHLASLLRVNLSTKEIAMLTGNTPKTINMNRYRLRKSLGLSGEDDLIQYIQSI</sequence>
<keyword evidence="2" id="KW-0175">Coiled coil</keyword>
<accession>A0ABT7X293</accession>
<dbReference type="SUPFAM" id="SSF46894">
    <property type="entry name" value="C-terminal effector domain of the bipartite response regulators"/>
    <property type="match status" value="1"/>
</dbReference>
<keyword evidence="1" id="KW-0802">TPR repeat</keyword>
<dbReference type="EMBL" id="JAUEII010000003">
    <property type="protein sequence ID" value="MDN0048187.1"/>
    <property type="molecule type" value="Genomic_DNA"/>
</dbReference>
<keyword evidence="3" id="KW-0812">Transmembrane</keyword>
<evidence type="ECO:0000256" key="2">
    <source>
        <dbReference type="SAM" id="Coils"/>
    </source>
</evidence>